<dbReference type="Gene3D" id="3.60.15.10">
    <property type="entry name" value="Ribonuclease Z/Hydroxyacylglutathione hydrolase-like"/>
    <property type="match status" value="1"/>
</dbReference>
<gene>
    <name evidence="2" type="ORF">UFOPK1493_00283</name>
</gene>
<dbReference type="InterPro" id="IPR001279">
    <property type="entry name" value="Metallo-B-lactamas"/>
</dbReference>
<dbReference type="SUPFAM" id="SSF56281">
    <property type="entry name" value="Metallo-hydrolase/oxidoreductase"/>
    <property type="match status" value="1"/>
</dbReference>
<protein>
    <submittedName>
        <fullName evidence="2">Unannotated protein</fullName>
    </submittedName>
</protein>
<feature type="domain" description="Metallo-beta-lactamase" evidence="1">
    <location>
        <begin position="74"/>
        <end position="248"/>
    </location>
</feature>
<reference evidence="2" key="1">
    <citation type="submission" date="2020-05" db="EMBL/GenBank/DDBJ databases">
        <authorList>
            <person name="Chiriac C."/>
            <person name="Salcher M."/>
            <person name="Ghai R."/>
            <person name="Kavagutti S V."/>
        </authorList>
    </citation>
    <scope>NUCLEOTIDE SEQUENCE</scope>
</reference>
<accession>A0A6J6BNU2</accession>
<dbReference type="Pfam" id="PF12706">
    <property type="entry name" value="Lactamase_B_2"/>
    <property type="match status" value="1"/>
</dbReference>
<dbReference type="PANTHER" id="PTHR42663">
    <property type="entry name" value="HYDROLASE C777.06C-RELATED-RELATED"/>
    <property type="match status" value="1"/>
</dbReference>
<dbReference type="InterPro" id="IPR036866">
    <property type="entry name" value="RibonucZ/Hydroxyglut_hydro"/>
</dbReference>
<dbReference type="AlphaFoldDB" id="A0A6J6BNU2"/>
<name>A0A6J6BNU2_9ZZZZ</name>
<proteinExistence type="predicted"/>
<dbReference type="EMBL" id="CAEZSR010000005">
    <property type="protein sequence ID" value="CAB4540731.1"/>
    <property type="molecule type" value="Genomic_DNA"/>
</dbReference>
<evidence type="ECO:0000313" key="2">
    <source>
        <dbReference type="EMBL" id="CAB4540731.1"/>
    </source>
</evidence>
<organism evidence="2">
    <name type="scientific">freshwater metagenome</name>
    <dbReference type="NCBI Taxonomy" id="449393"/>
    <lineage>
        <taxon>unclassified sequences</taxon>
        <taxon>metagenomes</taxon>
        <taxon>ecological metagenomes</taxon>
    </lineage>
</organism>
<evidence type="ECO:0000259" key="1">
    <source>
        <dbReference type="Pfam" id="PF12706"/>
    </source>
</evidence>
<sequence>MQRIGGRRTVTVTFHGVRGSTPCHGDDIARYGGNTSCVSVDVPGADPIVFDMGTGLRYFGATQPRDGSFRGTCLLTHLHWDHTQGVAFFTPMLHSGAELDVFAPVQEDGRTVGEVFADVIRPPLFPIGIDQFPGEFRFHDVGDETFQRGPVTVTSRLVPHVGNTLGYRVEWNGISVAYLSDHQQPYDGSMGASEGALELARGVDLLIHDSQYTPEEFALKSTWGHCTVDYAVWFAHEAGAKKLALFHYDPTRHDDAVDALHACAATAGHALGLEVLAAREGLTVELG</sequence>
<dbReference type="CDD" id="cd07715">
    <property type="entry name" value="TaR3-like_MBL-fold"/>
    <property type="match status" value="1"/>
</dbReference>
<dbReference type="PANTHER" id="PTHR42663:SF4">
    <property type="entry name" value="SLL1036 PROTEIN"/>
    <property type="match status" value="1"/>
</dbReference>